<keyword evidence="2" id="KW-1185">Reference proteome</keyword>
<sequence length="173" mass="19805">MLVTLDISGKATLTLKSNFNKNKNNSLCKTLPIKTHTTLTNRTSSTNPPSSPLHLKRNSHHHHHQTPKHLKKRGSDPLQILKDDRDWTKDHFWAVLRFLVQSSRSKEVPQVNSLFGCQETEVFDLWKNIEKSRINLFNYEKIIGLLVEEGLMEEAISALQELMGLGLRPSSEI</sequence>
<protein>
    <submittedName>
        <fullName evidence="1">Pentatricopeptide repeat-containing protein</fullName>
    </submittedName>
</protein>
<evidence type="ECO:0000313" key="2">
    <source>
        <dbReference type="Proteomes" id="UP001060215"/>
    </source>
</evidence>
<organism evidence="1 2">
    <name type="scientific">Camellia lanceoleosa</name>
    <dbReference type="NCBI Taxonomy" id="1840588"/>
    <lineage>
        <taxon>Eukaryota</taxon>
        <taxon>Viridiplantae</taxon>
        <taxon>Streptophyta</taxon>
        <taxon>Embryophyta</taxon>
        <taxon>Tracheophyta</taxon>
        <taxon>Spermatophyta</taxon>
        <taxon>Magnoliopsida</taxon>
        <taxon>eudicotyledons</taxon>
        <taxon>Gunneridae</taxon>
        <taxon>Pentapetalae</taxon>
        <taxon>asterids</taxon>
        <taxon>Ericales</taxon>
        <taxon>Theaceae</taxon>
        <taxon>Camellia</taxon>
    </lineage>
</organism>
<reference evidence="1 2" key="1">
    <citation type="journal article" date="2022" name="Plant J.">
        <title>Chromosome-level genome of Camellia lanceoleosa provides a valuable resource for understanding genome evolution and self-incompatibility.</title>
        <authorList>
            <person name="Gong W."/>
            <person name="Xiao S."/>
            <person name="Wang L."/>
            <person name="Liao Z."/>
            <person name="Chang Y."/>
            <person name="Mo W."/>
            <person name="Hu G."/>
            <person name="Li W."/>
            <person name="Zhao G."/>
            <person name="Zhu H."/>
            <person name="Hu X."/>
            <person name="Ji K."/>
            <person name="Xiang X."/>
            <person name="Song Q."/>
            <person name="Yuan D."/>
            <person name="Jin S."/>
            <person name="Zhang L."/>
        </authorList>
    </citation>
    <scope>NUCLEOTIDE SEQUENCE [LARGE SCALE GENOMIC DNA]</scope>
    <source>
        <strain evidence="1">SQ_2022a</strain>
    </source>
</reference>
<comment type="caution">
    <text evidence="1">The sequence shown here is derived from an EMBL/GenBank/DDBJ whole genome shotgun (WGS) entry which is preliminary data.</text>
</comment>
<evidence type="ECO:0000313" key="1">
    <source>
        <dbReference type="EMBL" id="KAI8005046.1"/>
    </source>
</evidence>
<accession>A0ACC0GY41</accession>
<dbReference type="EMBL" id="CM045766">
    <property type="protein sequence ID" value="KAI8005046.1"/>
    <property type="molecule type" value="Genomic_DNA"/>
</dbReference>
<proteinExistence type="predicted"/>
<gene>
    <name evidence="1" type="ORF">LOK49_LG08G02190</name>
</gene>
<name>A0ACC0GY41_9ERIC</name>
<dbReference type="Proteomes" id="UP001060215">
    <property type="component" value="Chromosome 9"/>
</dbReference>